<gene>
    <name evidence="1" type="ORF">CP6013_03648</name>
</gene>
<proteinExistence type="predicted"/>
<protein>
    <submittedName>
        <fullName evidence="1">Uncharacterized protein</fullName>
    </submittedName>
</protein>
<evidence type="ECO:0000313" key="2">
    <source>
        <dbReference type="Proteomes" id="UP000028042"/>
    </source>
</evidence>
<dbReference type="EMBL" id="JPGY02000001">
    <property type="protein sequence ID" value="KRU14390.1"/>
    <property type="molecule type" value="Genomic_DNA"/>
</dbReference>
<evidence type="ECO:0000313" key="1">
    <source>
        <dbReference type="EMBL" id="KRU14390.1"/>
    </source>
</evidence>
<comment type="caution">
    <text evidence="1">The sequence shown here is derived from an EMBL/GenBank/DDBJ whole genome shotgun (WGS) entry which is preliminary data.</text>
</comment>
<organism evidence="1 2">
    <name type="scientific">Clostridium pasteurianum DSM 525 = ATCC 6013</name>
    <dbReference type="NCBI Taxonomy" id="1262449"/>
    <lineage>
        <taxon>Bacteria</taxon>
        <taxon>Bacillati</taxon>
        <taxon>Bacillota</taxon>
        <taxon>Clostridia</taxon>
        <taxon>Eubacteriales</taxon>
        <taxon>Clostridiaceae</taxon>
        <taxon>Clostridium</taxon>
    </lineage>
</organism>
<name>A0A837SDP3_CLOPA</name>
<reference evidence="1 2" key="1">
    <citation type="journal article" name="Genome Announc.">
        <title>Improved Draft Genome Sequence of Clostridium pasteurianum Strain ATCC 6013 (DSM 525) Using a Hybrid Next-Generation Sequencing Approach.</title>
        <authorList>
            <person name="Pyne M.E."/>
            <person name="Utturkar S."/>
            <person name="Brown S.D."/>
            <person name="Moo-Young M."/>
            <person name="Chung D.A."/>
            <person name="Chou C.P."/>
        </authorList>
    </citation>
    <scope>NUCLEOTIDE SEQUENCE [LARGE SCALE GENOMIC DNA]</scope>
    <source>
        <strain evidence="1 2">ATCC 6013</strain>
    </source>
</reference>
<dbReference type="Proteomes" id="UP000028042">
    <property type="component" value="Unassembled WGS sequence"/>
</dbReference>
<dbReference type="AlphaFoldDB" id="A0A837SDP3"/>
<accession>A0A837SDP3</accession>
<sequence>MIHVHVDLAKNIKIVVEKELSFKDVIRMIVKLDECLTNAKVLEQKMKEIRDSL</sequence>